<evidence type="ECO:0000313" key="2">
    <source>
        <dbReference type="Proteomes" id="UP000054560"/>
    </source>
</evidence>
<dbReference type="GO" id="GO:0003697">
    <property type="term" value="F:single-stranded DNA binding"/>
    <property type="evidence" value="ECO:0007669"/>
    <property type="project" value="InterPro"/>
</dbReference>
<sequence length="65" mass="7475">MDYAVYQHSVQHIVLDNLQFMLSSVAGTRGKADKFDLQDSAISEFRRFATEKNVHVTLVVHPRKE</sequence>
<dbReference type="GeneID" id="25914210"/>
<dbReference type="EMBL" id="KQ245218">
    <property type="protein sequence ID" value="KNC73737.1"/>
    <property type="molecule type" value="Genomic_DNA"/>
</dbReference>
<organism evidence="1 2">
    <name type="scientific">Sphaeroforma arctica JP610</name>
    <dbReference type="NCBI Taxonomy" id="667725"/>
    <lineage>
        <taxon>Eukaryota</taxon>
        <taxon>Ichthyosporea</taxon>
        <taxon>Ichthyophonida</taxon>
        <taxon>Sphaeroforma</taxon>
    </lineage>
</organism>
<reference evidence="1 2" key="1">
    <citation type="submission" date="2011-02" db="EMBL/GenBank/DDBJ databases">
        <title>The Genome Sequence of Sphaeroforma arctica JP610.</title>
        <authorList>
            <consortium name="The Broad Institute Genome Sequencing Platform"/>
            <person name="Russ C."/>
            <person name="Cuomo C."/>
            <person name="Young S.K."/>
            <person name="Zeng Q."/>
            <person name="Gargeya S."/>
            <person name="Alvarado L."/>
            <person name="Berlin A."/>
            <person name="Chapman S.B."/>
            <person name="Chen Z."/>
            <person name="Freedman E."/>
            <person name="Gellesch M."/>
            <person name="Goldberg J."/>
            <person name="Griggs A."/>
            <person name="Gujja S."/>
            <person name="Heilman E."/>
            <person name="Heiman D."/>
            <person name="Howarth C."/>
            <person name="Mehta T."/>
            <person name="Neiman D."/>
            <person name="Pearson M."/>
            <person name="Roberts A."/>
            <person name="Saif S."/>
            <person name="Shea T."/>
            <person name="Shenoy N."/>
            <person name="Sisk P."/>
            <person name="Stolte C."/>
            <person name="Sykes S."/>
            <person name="White J."/>
            <person name="Yandava C."/>
            <person name="Burger G."/>
            <person name="Gray M.W."/>
            <person name="Holland P.W.H."/>
            <person name="King N."/>
            <person name="Lang F.B.F."/>
            <person name="Roger A.J."/>
            <person name="Ruiz-Trillo I."/>
            <person name="Haas B."/>
            <person name="Nusbaum C."/>
            <person name="Birren B."/>
        </authorList>
    </citation>
    <scope>NUCLEOTIDE SEQUENCE [LARGE SCALE GENOMIC DNA]</scope>
    <source>
        <strain evidence="1 2">JP610</strain>
    </source>
</reference>
<dbReference type="Proteomes" id="UP000054560">
    <property type="component" value="Unassembled WGS sequence"/>
</dbReference>
<dbReference type="Pfam" id="PF13481">
    <property type="entry name" value="AAA_25"/>
    <property type="match status" value="1"/>
</dbReference>
<keyword evidence="2" id="KW-1185">Reference proteome</keyword>
<gene>
    <name evidence="1" type="ORF">SARC_13706</name>
</gene>
<name>A0A0L0FAJ9_9EUKA</name>
<feature type="non-terminal residue" evidence="1">
    <location>
        <position position="65"/>
    </location>
</feature>
<dbReference type="PANTHER" id="PTHR12873">
    <property type="entry name" value="T7-LIKE MITOCHONDRIAL DNA HELICASE"/>
    <property type="match status" value="1"/>
</dbReference>
<dbReference type="STRING" id="667725.A0A0L0FAJ9"/>
<dbReference type="GO" id="GO:0043139">
    <property type="term" value="F:5'-3' DNA helicase activity"/>
    <property type="evidence" value="ECO:0007669"/>
    <property type="project" value="InterPro"/>
</dbReference>
<protein>
    <recommendedName>
        <fullName evidence="3">SF4 helicase domain-containing protein</fullName>
    </recommendedName>
</protein>
<evidence type="ECO:0008006" key="3">
    <source>
        <dbReference type="Google" id="ProtNLM"/>
    </source>
</evidence>
<dbReference type="OrthoDB" id="275278at2759"/>
<proteinExistence type="predicted"/>
<dbReference type="InterPro" id="IPR027417">
    <property type="entry name" value="P-loop_NTPase"/>
</dbReference>
<dbReference type="InterPro" id="IPR027032">
    <property type="entry name" value="Twinkle-like"/>
</dbReference>
<dbReference type="eggNOG" id="KOG2373">
    <property type="taxonomic scope" value="Eukaryota"/>
</dbReference>
<dbReference type="RefSeq" id="XP_014147639.1">
    <property type="nucleotide sequence ID" value="XM_014292164.1"/>
</dbReference>
<dbReference type="Gene3D" id="3.40.50.300">
    <property type="entry name" value="P-loop containing nucleotide triphosphate hydrolases"/>
    <property type="match status" value="1"/>
</dbReference>
<dbReference type="AlphaFoldDB" id="A0A0L0FAJ9"/>
<evidence type="ECO:0000313" key="1">
    <source>
        <dbReference type="EMBL" id="KNC73737.1"/>
    </source>
</evidence>
<dbReference type="PANTHER" id="PTHR12873:SF0">
    <property type="entry name" value="TWINKLE MTDNA HELICASE"/>
    <property type="match status" value="1"/>
</dbReference>
<accession>A0A0L0FAJ9</accession>